<dbReference type="InterPro" id="IPR048050">
    <property type="entry name" value="ANTH_N_plant"/>
</dbReference>
<organism evidence="9 10">
    <name type="scientific">Chlamydomonas incerta</name>
    <dbReference type="NCBI Taxonomy" id="51695"/>
    <lineage>
        <taxon>Eukaryota</taxon>
        <taxon>Viridiplantae</taxon>
        <taxon>Chlorophyta</taxon>
        <taxon>core chlorophytes</taxon>
        <taxon>Chlorophyceae</taxon>
        <taxon>CS clade</taxon>
        <taxon>Chlamydomonadales</taxon>
        <taxon>Chlamydomonadaceae</taxon>
        <taxon>Chlamydomonas</taxon>
    </lineage>
</organism>
<feature type="compositionally biased region" description="Low complexity" evidence="7">
    <location>
        <begin position="669"/>
        <end position="696"/>
    </location>
</feature>
<dbReference type="GO" id="GO:0005905">
    <property type="term" value="C:clathrin-coated pit"/>
    <property type="evidence" value="ECO:0007669"/>
    <property type="project" value="UniProtKB-SubCell"/>
</dbReference>
<gene>
    <name evidence="9" type="ORF">HXX76_005928</name>
</gene>
<sequence>MLAIINDKMEVGMAKLRGEESAALDVAIIKATLQDEVVPKEKHVRTLKIACSGSSPRQTVNYVIHGLAKRLEENPKAWLVTLKTLIVFHRLMRETDPSFQEELLRYAERTGHHRLLRLESFADHTTKETWDYSAWIRVYSLYLDERLAVFRTMKFDPEQDQGLENRESKLKACATPELLEQLPCVQRLLSRLVSCVPEGAAQGNEVCLLACALVLKEVRSVYKVVCEGVLNLVDKFFEMDRGDALKGVELVKENLVINERLNAFVGTIGSIPPLRGAVQFPSVQPLPPDFLTTLEDYIKDAPRNTGDAAKPAPPRAATAVRPPGPGAATSAALGGTRLVVGGPIKDPPSGPTSPQPPPPAPVVDLLGFDSLSINPAPPQPAPGPSAVASPPAGAPGVPPYPGAQPPNPYAVAAQPPAPYPGQPPAPYPGAQPPNPYAVAAQPPPNPYAVAAQPPPNPYAVAAQPPAAPAAAAPFDPFSSFGGAPAHAPAPAAAPAPQPPAYPYGGASAFTQAPAVAAAAAGYPGAPAPQAPQQPPAPAPGQFGEAAFGNAFGAQPAAAAPPPQVPAPAPAPAAPATFNPFANPTSHATVAPHMPPAPAAPAPGGYPPAPVSGAAAPAAPAAPSPYAPAASPAPAAPGGFNPFGSPGGPAPAPAAPANPFGSPGAPSPSNPFGGAPAAAAPAPAAGNNPFAAGGWPAQPTGGPAVVTQQVAGYNLKKPADPLMDLSMDLFGKPQAPPTQQPMRPQQAAPNGSPGGALL</sequence>
<dbReference type="CDD" id="cd03564">
    <property type="entry name" value="ANTH_N"/>
    <property type="match status" value="1"/>
</dbReference>
<feature type="compositionally biased region" description="Low complexity" evidence="7">
    <location>
        <begin position="626"/>
        <end position="643"/>
    </location>
</feature>
<dbReference type="GO" id="GO:0048268">
    <property type="term" value="P:clathrin coat assembly"/>
    <property type="evidence" value="ECO:0007669"/>
    <property type="project" value="InterPro"/>
</dbReference>
<name>A0A835TBE2_CHLIN</name>
<dbReference type="PANTHER" id="PTHR22951:SF5">
    <property type="entry name" value="PHOSPHATIDYLINOSITOL-BINDING CLATHRIN ASSEMBLY PROTEIN LAP"/>
    <property type="match status" value="1"/>
</dbReference>
<feature type="region of interest" description="Disordered" evidence="7">
    <location>
        <begin position="485"/>
        <end position="505"/>
    </location>
</feature>
<keyword evidence="6" id="KW-0968">Cytoplasmic vesicle</keyword>
<evidence type="ECO:0000313" key="10">
    <source>
        <dbReference type="Proteomes" id="UP000650467"/>
    </source>
</evidence>
<dbReference type="Gene3D" id="1.25.40.90">
    <property type="match status" value="1"/>
</dbReference>
<evidence type="ECO:0000256" key="1">
    <source>
        <dbReference type="ARBA" id="ARBA00004132"/>
    </source>
</evidence>
<evidence type="ECO:0000256" key="2">
    <source>
        <dbReference type="ARBA" id="ARBA00004600"/>
    </source>
</evidence>
<feature type="compositionally biased region" description="Pro residues" evidence="7">
    <location>
        <begin position="415"/>
        <end position="441"/>
    </location>
</feature>
<dbReference type="PANTHER" id="PTHR22951">
    <property type="entry name" value="CLATHRIN ASSEMBLY PROTEIN"/>
    <property type="match status" value="1"/>
</dbReference>
<feature type="compositionally biased region" description="Low complexity" evidence="7">
    <location>
        <begin position="539"/>
        <end position="557"/>
    </location>
</feature>
<dbReference type="SUPFAM" id="SSF48464">
    <property type="entry name" value="ENTH/VHS domain"/>
    <property type="match status" value="1"/>
</dbReference>
<keyword evidence="4" id="KW-0472">Membrane</keyword>
<accession>A0A835TBE2</accession>
<dbReference type="SUPFAM" id="SSF89009">
    <property type="entry name" value="GAT-like domain"/>
    <property type="match status" value="1"/>
</dbReference>
<dbReference type="GO" id="GO:0005546">
    <property type="term" value="F:phosphatidylinositol-4,5-bisphosphate binding"/>
    <property type="evidence" value="ECO:0007669"/>
    <property type="project" value="TreeGrafter"/>
</dbReference>
<dbReference type="InterPro" id="IPR013809">
    <property type="entry name" value="ENTH"/>
</dbReference>
<feature type="compositionally biased region" description="Pro residues" evidence="7">
    <location>
        <begin position="392"/>
        <end position="408"/>
    </location>
</feature>
<feature type="region of interest" description="Disordered" evidence="7">
    <location>
        <begin position="723"/>
        <end position="757"/>
    </location>
</feature>
<keyword evidence="3" id="KW-0254">Endocytosis</keyword>
<dbReference type="OrthoDB" id="44015at2759"/>
<dbReference type="AlphaFoldDB" id="A0A835TBE2"/>
<dbReference type="GO" id="GO:0030136">
    <property type="term" value="C:clathrin-coated vesicle"/>
    <property type="evidence" value="ECO:0007669"/>
    <property type="project" value="UniProtKB-SubCell"/>
</dbReference>
<dbReference type="InterPro" id="IPR008942">
    <property type="entry name" value="ENTH_VHS"/>
</dbReference>
<dbReference type="GO" id="GO:0072583">
    <property type="term" value="P:clathrin-dependent endocytosis"/>
    <property type="evidence" value="ECO:0007669"/>
    <property type="project" value="InterPro"/>
</dbReference>
<dbReference type="InterPro" id="IPR045192">
    <property type="entry name" value="AP180-like"/>
</dbReference>
<feature type="compositionally biased region" description="Pro residues" evidence="7">
    <location>
        <begin position="345"/>
        <end position="361"/>
    </location>
</feature>
<evidence type="ECO:0000256" key="5">
    <source>
        <dbReference type="ARBA" id="ARBA00023176"/>
    </source>
</evidence>
<comment type="subcellular location">
    <subcellularLocation>
        <location evidence="1">Cytoplasmic vesicle</location>
        <location evidence="1">Clathrin-coated vesicle</location>
    </subcellularLocation>
    <subcellularLocation>
        <location evidence="2">Membrane</location>
        <location evidence="2">Clathrin-coated pit</location>
    </subcellularLocation>
</comment>
<dbReference type="SMART" id="SM00273">
    <property type="entry name" value="ENTH"/>
    <property type="match status" value="1"/>
</dbReference>
<feature type="compositionally biased region" description="Low complexity" evidence="7">
    <location>
        <begin position="315"/>
        <end position="329"/>
    </location>
</feature>
<feature type="region of interest" description="Disordered" evidence="7">
    <location>
        <begin position="517"/>
        <end position="703"/>
    </location>
</feature>
<dbReference type="GO" id="GO:0005545">
    <property type="term" value="F:1-phosphatidylinositol binding"/>
    <property type="evidence" value="ECO:0007669"/>
    <property type="project" value="InterPro"/>
</dbReference>
<protein>
    <recommendedName>
        <fullName evidence="8">ENTH domain-containing protein</fullName>
    </recommendedName>
</protein>
<reference evidence="9" key="1">
    <citation type="journal article" date="2020" name="bioRxiv">
        <title>Comparative genomics of Chlamydomonas.</title>
        <authorList>
            <person name="Craig R.J."/>
            <person name="Hasan A.R."/>
            <person name="Ness R.W."/>
            <person name="Keightley P.D."/>
        </authorList>
    </citation>
    <scope>NUCLEOTIDE SEQUENCE</scope>
    <source>
        <strain evidence="9">SAG 7.73</strain>
    </source>
</reference>
<keyword evidence="5" id="KW-0168">Coated pit</keyword>
<evidence type="ECO:0000256" key="4">
    <source>
        <dbReference type="ARBA" id="ARBA00023136"/>
    </source>
</evidence>
<dbReference type="InterPro" id="IPR014712">
    <property type="entry name" value="ANTH_dom_sf"/>
</dbReference>
<feature type="compositionally biased region" description="Pro residues" evidence="7">
    <location>
        <begin position="592"/>
        <end position="609"/>
    </location>
</feature>
<dbReference type="EMBL" id="JAEHOC010000011">
    <property type="protein sequence ID" value="KAG2437269.1"/>
    <property type="molecule type" value="Genomic_DNA"/>
</dbReference>
<feature type="compositionally biased region" description="Polar residues" evidence="7">
    <location>
        <begin position="739"/>
        <end position="748"/>
    </location>
</feature>
<feature type="compositionally biased region" description="Pro residues" evidence="7">
    <location>
        <begin position="558"/>
        <end position="572"/>
    </location>
</feature>
<dbReference type="Pfam" id="PF07651">
    <property type="entry name" value="ANTH"/>
    <property type="match status" value="1"/>
</dbReference>
<feature type="compositionally biased region" description="Low complexity" evidence="7">
    <location>
        <begin position="573"/>
        <end position="584"/>
    </location>
</feature>
<evidence type="ECO:0000259" key="8">
    <source>
        <dbReference type="PROSITE" id="PS50942"/>
    </source>
</evidence>
<feature type="domain" description="ENTH" evidence="8">
    <location>
        <begin position="16"/>
        <end position="157"/>
    </location>
</feature>
<evidence type="ECO:0000256" key="3">
    <source>
        <dbReference type="ARBA" id="ARBA00022583"/>
    </source>
</evidence>
<feature type="region of interest" description="Disordered" evidence="7">
    <location>
        <begin position="301"/>
        <end position="441"/>
    </location>
</feature>
<dbReference type="Proteomes" id="UP000650467">
    <property type="component" value="Unassembled WGS sequence"/>
</dbReference>
<dbReference type="InterPro" id="IPR011417">
    <property type="entry name" value="ANTH_dom"/>
</dbReference>
<dbReference type="GO" id="GO:0006900">
    <property type="term" value="P:vesicle budding from membrane"/>
    <property type="evidence" value="ECO:0007669"/>
    <property type="project" value="TreeGrafter"/>
</dbReference>
<evidence type="ECO:0000256" key="7">
    <source>
        <dbReference type="SAM" id="MobiDB-lite"/>
    </source>
</evidence>
<dbReference type="Gene3D" id="1.20.58.150">
    <property type="entry name" value="ANTH domain"/>
    <property type="match status" value="1"/>
</dbReference>
<dbReference type="GO" id="GO:0000149">
    <property type="term" value="F:SNARE binding"/>
    <property type="evidence" value="ECO:0007669"/>
    <property type="project" value="TreeGrafter"/>
</dbReference>
<evidence type="ECO:0000256" key="6">
    <source>
        <dbReference type="ARBA" id="ARBA00023329"/>
    </source>
</evidence>
<dbReference type="PROSITE" id="PS50942">
    <property type="entry name" value="ENTH"/>
    <property type="match status" value="1"/>
</dbReference>
<keyword evidence="10" id="KW-1185">Reference proteome</keyword>
<feature type="compositionally biased region" description="Pro residues" evidence="7">
    <location>
        <begin position="491"/>
        <end position="501"/>
    </location>
</feature>
<dbReference type="GO" id="GO:0032050">
    <property type="term" value="F:clathrin heavy chain binding"/>
    <property type="evidence" value="ECO:0007669"/>
    <property type="project" value="TreeGrafter"/>
</dbReference>
<proteinExistence type="predicted"/>
<feature type="compositionally biased region" description="Pro residues" evidence="7">
    <location>
        <begin position="525"/>
        <end position="538"/>
    </location>
</feature>
<evidence type="ECO:0000313" key="9">
    <source>
        <dbReference type="EMBL" id="KAG2437269.1"/>
    </source>
</evidence>
<comment type="caution">
    <text evidence="9">The sequence shown here is derived from an EMBL/GenBank/DDBJ whole genome shotgun (WGS) entry which is preliminary data.</text>
</comment>